<dbReference type="InterPro" id="IPR053158">
    <property type="entry name" value="CapK_Type1_Caps_Biosynth"/>
</dbReference>
<dbReference type="InterPro" id="IPR042099">
    <property type="entry name" value="ANL_N_sf"/>
</dbReference>
<accession>A0A9W6HQI1</accession>
<keyword evidence="2" id="KW-1185">Reference proteome</keyword>
<reference evidence="1" key="2">
    <citation type="submission" date="2023-01" db="EMBL/GenBank/DDBJ databases">
        <authorList>
            <person name="Sun Q."/>
            <person name="Evtushenko L."/>
        </authorList>
    </citation>
    <scope>NUCLEOTIDE SEQUENCE</scope>
    <source>
        <strain evidence="1">VKM Ac-1958</strain>
    </source>
</reference>
<dbReference type="Gene3D" id="3.40.50.12780">
    <property type="entry name" value="N-terminal domain of ligase-like"/>
    <property type="match status" value="1"/>
</dbReference>
<comment type="caution">
    <text evidence="1">The sequence shown here is derived from an EMBL/GenBank/DDBJ whole genome shotgun (WGS) entry which is preliminary data.</text>
</comment>
<dbReference type="SUPFAM" id="SSF56801">
    <property type="entry name" value="Acetyl-CoA synthetase-like"/>
    <property type="match status" value="1"/>
</dbReference>
<evidence type="ECO:0000313" key="2">
    <source>
        <dbReference type="Proteomes" id="UP001142325"/>
    </source>
</evidence>
<dbReference type="PANTHER" id="PTHR36932">
    <property type="entry name" value="CAPSULAR POLYSACCHARIDE BIOSYNTHESIS PROTEIN"/>
    <property type="match status" value="1"/>
</dbReference>
<keyword evidence="1" id="KW-0808">Transferase</keyword>
<organism evidence="1 2">
    <name type="scientific">Microbacterium keratanolyticum</name>
    <dbReference type="NCBI Taxonomy" id="67574"/>
    <lineage>
        <taxon>Bacteria</taxon>
        <taxon>Bacillati</taxon>
        <taxon>Actinomycetota</taxon>
        <taxon>Actinomycetes</taxon>
        <taxon>Micrococcales</taxon>
        <taxon>Microbacteriaceae</taxon>
        <taxon>Microbacterium</taxon>
    </lineage>
</organism>
<protein>
    <submittedName>
        <fullName evidence="1">Adenylyltransferase</fullName>
    </submittedName>
</protein>
<sequence>MWGAVKRAVFEAKARLFMRADRRALAQMLQDERQTAADAAALAAARSAELALHAFRTTAFYREHYTSAGFSEADVAQPENFVALPALTKPMLQDAGDALISSTSEARDRLPSRTGGSTGRPLLVYNDRTAPTAALWWRVYSWWGVHPADDAAFIYRQSRTGAKKLRYDAEWWPTRHILLDARGATADTIAAFDREMARVRPRLLVGYVEGVAEYAAHVAEQGGALRGLAAISVTASMLHPGQRARIESALGAPVFDTYRSAEVPWIAAECDAHDGLHVLSDRRRVDIVDDDGFPAPAGEVGTVLVSDFDNRVFPLVRYAIGDRTAVLPGACACGRTLARIAPIDGRIADVLRTPSGRTVSGGLGGLFNAWPGVVRQFQVHQAADYRVSIRYVVGSDAAAAAQAAQSVCRTVAGFLANEVEVVAAAVTAVDGTGGKARLVISEAAT</sequence>
<keyword evidence="1" id="KW-0548">Nucleotidyltransferase</keyword>
<gene>
    <name evidence="1" type="ORF">GCM10017596_02650</name>
</gene>
<dbReference type="GO" id="GO:0016779">
    <property type="term" value="F:nucleotidyltransferase activity"/>
    <property type="evidence" value="ECO:0007669"/>
    <property type="project" value="UniProtKB-KW"/>
</dbReference>
<dbReference type="PANTHER" id="PTHR36932:SF1">
    <property type="entry name" value="CAPSULAR POLYSACCHARIDE BIOSYNTHESIS PROTEIN"/>
    <property type="match status" value="1"/>
</dbReference>
<dbReference type="Proteomes" id="UP001142325">
    <property type="component" value="Unassembled WGS sequence"/>
</dbReference>
<dbReference type="EMBL" id="BSET01000001">
    <property type="protein sequence ID" value="GLK00550.1"/>
    <property type="molecule type" value="Genomic_DNA"/>
</dbReference>
<proteinExistence type="predicted"/>
<name>A0A9W6HQI1_9MICO</name>
<dbReference type="AlphaFoldDB" id="A0A9W6HQI1"/>
<reference evidence="1" key="1">
    <citation type="journal article" date="2014" name="Int. J. Syst. Evol. Microbiol.">
        <title>Complete genome sequence of Corynebacterium casei LMG S-19264T (=DSM 44701T), isolated from a smear-ripened cheese.</title>
        <authorList>
            <consortium name="US DOE Joint Genome Institute (JGI-PGF)"/>
            <person name="Walter F."/>
            <person name="Albersmeier A."/>
            <person name="Kalinowski J."/>
            <person name="Ruckert C."/>
        </authorList>
    </citation>
    <scope>NUCLEOTIDE SEQUENCE</scope>
    <source>
        <strain evidence="1">VKM Ac-1958</strain>
    </source>
</reference>
<evidence type="ECO:0000313" key="1">
    <source>
        <dbReference type="EMBL" id="GLK00550.1"/>
    </source>
</evidence>